<keyword evidence="1" id="KW-0175">Coiled coil</keyword>
<feature type="domain" description="DUF4349" evidence="4">
    <location>
        <begin position="64"/>
        <end position="279"/>
    </location>
</feature>
<evidence type="ECO:0000313" key="5">
    <source>
        <dbReference type="EMBL" id="SNX74068.1"/>
    </source>
</evidence>
<keyword evidence="3" id="KW-0472">Membrane</keyword>
<evidence type="ECO:0000313" key="6">
    <source>
        <dbReference type="Proteomes" id="UP000219546"/>
    </source>
</evidence>
<sequence>MLVVFLFGCSSNGSESADSAGNAEGTEESAAEFDREMTAQGEDQSVDNQNNADGDAAASETSERMVMYNAWMNLAVADVEEAISLVEDKTSTLKGYVVQSSTYEQDEKMYGTMSVRIPSEQLNSFIDEMGAISEKVIQKSIEGEDVTEEYVDLESRMRAKQAVESRLLDLLNRAETTDDLLKISEDLARVQEEIEQIEGRKQYLENRTDFAQVSLEIEDASVHVPAITKGEELQTGSKIKQAFMNSINLLVSFFSGVLVFLIGYSPLLLVIAIPCIVIWLIYKKKNHSNSHEA</sequence>
<dbReference type="AlphaFoldDB" id="A0A285D446"/>
<keyword evidence="3" id="KW-0812">Transmembrane</keyword>
<name>A0A285D446_9BACI</name>
<dbReference type="InterPro" id="IPR025645">
    <property type="entry name" value="DUF4349"/>
</dbReference>
<organism evidence="5 6">
    <name type="scientific">Bacillus oleivorans</name>
    <dbReference type="NCBI Taxonomy" id="1448271"/>
    <lineage>
        <taxon>Bacteria</taxon>
        <taxon>Bacillati</taxon>
        <taxon>Bacillota</taxon>
        <taxon>Bacilli</taxon>
        <taxon>Bacillales</taxon>
        <taxon>Bacillaceae</taxon>
        <taxon>Bacillus</taxon>
    </lineage>
</organism>
<proteinExistence type="predicted"/>
<feature type="coiled-coil region" evidence="1">
    <location>
        <begin position="173"/>
        <end position="207"/>
    </location>
</feature>
<evidence type="ECO:0000256" key="2">
    <source>
        <dbReference type="SAM" id="MobiDB-lite"/>
    </source>
</evidence>
<evidence type="ECO:0000256" key="3">
    <source>
        <dbReference type="SAM" id="Phobius"/>
    </source>
</evidence>
<feature type="region of interest" description="Disordered" evidence="2">
    <location>
        <begin position="11"/>
        <end position="60"/>
    </location>
</feature>
<dbReference type="Pfam" id="PF14257">
    <property type="entry name" value="DUF4349"/>
    <property type="match status" value="1"/>
</dbReference>
<keyword evidence="3" id="KW-1133">Transmembrane helix</keyword>
<feature type="compositionally biased region" description="Low complexity" evidence="2">
    <location>
        <begin position="47"/>
        <end position="58"/>
    </location>
</feature>
<dbReference type="EMBL" id="OAOP01000008">
    <property type="protein sequence ID" value="SNX74068.1"/>
    <property type="molecule type" value="Genomic_DNA"/>
</dbReference>
<reference evidence="5 6" key="1">
    <citation type="submission" date="2017-08" db="EMBL/GenBank/DDBJ databases">
        <authorList>
            <person name="de Groot N.N."/>
        </authorList>
    </citation>
    <scope>NUCLEOTIDE SEQUENCE [LARGE SCALE GENOMIC DNA]</scope>
    <source>
        <strain evidence="5 6">JC228</strain>
    </source>
</reference>
<feature type="transmembrane region" description="Helical" evidence="3">
    <location>
        <begin position="249"/>
        <end position="282"/>
    </location>
</feature>
<protein>
    <submittedName>
        <fullName evidence="5">Uncharacterized protein DUF4349</fullName>
    </submittedName>
</protein>
<evidence type="ECO:0000256" key="1">
    <source>
        <dbReference type="SAM" id="Coils"/>
    </source>
</evidence>
<evidence type="ECO:0000259" key="4">
    <source>
        <dbReference type="Pfam" id="PF14257"/>
    </source>
</evidence>
<keyword evidence="6" id="KW-1185">Reference proteome</keyword>
<gene>
    <name evidence="5" type="ORF">SAMN05877753_108138</name>
</gene>
<accession>A0A285D446</accession>
<dbReference type="Proteomes" id="UP000219546">
    <property type="component" value="Unassembled WGS sequence"/>
</dbReference>